<evidence type="ECO:0000256" key="2">
    <source>
        <dbReference type="SAM" id="Phobius"/>
    </source>
</evidence>
<reference evidence="4" key="1">
    <citation type="journal article" date="2023" name="Commun. Biol.">
        <title>Genome analysis of Parmales, the sister group of diatoms, reveals the evolutionary specialization of diatoms from phago-mixotrophs to photoautotrophs.</title>
        <authorList>
            <person name="Ban H."/>
            <person name="Sato S."/>
            <person name="Yoshikawa S."/>
            <person name="Yamada K."/>
            <person name="Nakamura Y."/>
            <person name="Ichinomiya M."/>
            <person name="Sato N."/>
            <person name="Blanc-Mathieu R."/>
            <person name="Endo H."/>
            <person name="Kuwata A."/>
            <person name="Ogata H."/>
        </authorList>
    </citation>
    <scope>NUCLEOTIDE SEQUENCE [LARGE SCALE GENOMIC DNA]</scope>
    <source>
        <strain evidence="4">NIES 3700</strain>
    </source>
</reference>
<feature type="region of interest" description="Disordered" evidence="1">
    <location>
        <begin position="450"/>
        <end position="526"/>
    </location>
</feature>
<feature type="transmembrane region" description="Helical" evidence="2">
    <location>
        <begin position="54"/>
        <end position="72"/>
    </location>
</feature>
<feature type="transmembrane region" description="Helical" evidence="2">
    <location>
        <begin position="265"/>
        <end position="286"/>
    </location>
</feature>
<feature type="transmembrane region" description="Helical" evidence="2">
    <location>
        <begin position="84"/>
        <end position="110"/>
    </location>
</feature>
<evidence type="ECO:0000313" key="4">
    <source>
        <dbReference type="Proteomes" id="UP001165122"/>
    </source>
</evidence>
<feature type="compositionally biased region" description="Acidic residues" evidence="1">
    <location>
        <begin position="466"/>
        <end position="475"/>
    </location>
</feature>
<comment type="caution">
    <text evidence="3">The sequence shown here is derived from an EMBL/GenBank/DDBJ whole genome shotgun (WGS) entry which is preliminary data.</text>
</comment>
<keyword evidence="4" id="KW-1185">Reference proteome</keyword>
<dbReference type="Proteomes" id="UP001165122">
    <property type="component" value="Unassembled WGS sequence"/>
</dbReference>
<dbReference type="AlphaFoldDB" id="A0A9W7FB49"/>
<keyword evidence="2" id="KW-0812">Transmembrane</keyword>
<evidence type="ECO:0000256" key="1">
    <source>
        <dbReference type="SAM" id="MobiDB-lite"/>
    </source>
</evidence>
<evidence type="ECO:0000313" key="3">
    <source>
        <dbReference type="EMBL" id="GMI08919.1"/>
    </source>
</evidence>
<name>A0A9W7FB49_9STRA</name>
<dbReference type="EMBL" id="BRXW01000131">
    <property type="protein sequence ID" value="GMI08919.1"/>
    <property type="molecule type" value="Genomic_DNA"/>
</dbReference>
<gene>
    <name evidence="3" type="ORF">TrLO_g4712</name>
</gene>
<dbReference type="OrthoDB" id="68481at2759"/>
<proteinExistence type="predicted"/>
<organism evidence="3 4">
    <name type="scientific">Triparma laevis f. longispina</name>
    <dbReference type="NCBI Taxonomy" id="1714387"/>
    <lineage>
        <taxon>Eukaryota</taxon>
        <taxon>Sar</taxon>
        <taxon>Stramenopiles</taxon>
        <taxon>Ochrophyta</taxon>
        <taxon>Bolidophyceae</taxon>
        <taxon>Parmales</taxon>
        <taxon>Triparmaceae</taxon>
        <taxon>Triparma</taxon>
    </lineage>
</organism>
<keyword evidence="2" id="KW-0472">Membrane</keyword>
<feature type="compositionally biased region" description="Basic and acidic residues" evidence="1">
    <location>
        <begin position="483"/>
        <end position="493"/>
    </location>
</feature>
<sequence>MAGSVFGLGAQLDVEYTTWCFMGIIAFTIMFELFDEHLYAKLDGSIYLEMMQKVYKELTILGFISFGVFMAINTNSVGHGAALVAFEFAHIVVFFSAMFFILQSIMMMFLSKRLKMKIDHICSAPIPELLNQYHSRGMREYTSTFHKRPYKHIDLRNQMEMKLLQHFFIEQYALEGFDFASYLHACYDKSFLEVCEIEISSWAFFIFLLILNLIRYKVVKAFWPDEVDYYGNSTNYTSYELYEGGGDGHRRLGGGGGEVDSTLDFTTVASFAAVGWVLFFVSYFLFRAVRNAELKLLNIAGCDTTFQYEDRLEIIQDGISRKEQAVLDATKDNVEAVKALKIKEAEQRSHLRERSIRIRDMEEMEYEAKMAEPGILSSITSKASVRIKEIKEDMVDRVDEVLHRHSQAPPPVLISPSNRRRTSLAADDFYTGLQNRDVLAELEMKREQQFIQEEDYIGEVEGKGADDDEDDDDPEWANINEEGELKRLREEKRKAKKLKKEQEEKEKKKKEKKEKEGVASTLPQGK</sequence>
<protein>
    <submittedName>
        <fullName evidence="3">Uncharacterized protein</fullName>
    </submittedName>
</protein>
<feature type="transmembrane region" description="Helical" evidence="2">
    <location>
        <begin position="199"/>
        <end position="216"/>
    </location>
</feature>
<accession>A0A9W7FB49</accession>
<feature type="transmembrane region" description="Helical" evidence="2">
    <location>
        <begin position="16"/>
        <end position="34"/>
    </location>
</feature>
<keyword evidence="2" id="KW-1133">Transmembrane helix</keyword>